<dbReference type="Proteomes" id="UP000751190">
    <property type="component" value="Unassembled WGS sequence"/>
</dbReference>
<keyword evidence="5" id="KW-1185">Reference proteome</keyword>
<feature type="region of interest" description="Disordered" evidence="1">
    <location>
        <begin position="84"/>
        <end position="120"/>
    </location>
</feature>
<feature type="region of interest" description="Disordered" evidence="1">
    <location>
        <begin position="434"/>
        <end position="477"/>
    </location>
</feature>
<organism evidence="4 5">
    <name type="scientific">Diacronema lutheri</name>
    <name type="common">Unicellular marine alga</name>
    <name type="synonym">Monochrysis lutheri</name>
    <dbReference type="NCBI Taxonomy" id="2081491"/>
    <lineage>
        <taxon>Eukaryota</taxon>
        <taxon>Haptista</taxon>
        <taxon>Haptophyta</taxon>
        <taxon>Pavlovophyceae</taxon>
        <taxon>Pavlovales</taxon>
        <taxon>Pavlovaceae</taxon>
        <taxon>Diacronema</taxon>
    </lineage>
</organism>
<evidence type="ECO:0000256" key="1">
    <source>
        <dbReference type="SAM" id="MobiDB-lite"/>
    </source>
</evidence>
<evidence type="ECO:0000256" key="2">
    <source>
        <dbReference type="SAM" id="Phobius"/>
    </source>
</evidence>
<dbReference type="EMBL" id="JAGTXO010000010">
    <property type="protein sequence ID" value="KAG8465631.1"/>
    <property type="molecule type" value="Genomic_DNA"/>
</dbReference>
<evidence type="ECO:0000313" key="4">
    <source>
        <dbReference type="EMBL" id="KAG8465631.1"/>
    </source>
</evidence>
<dbReference type="AlphaFoldDB" id="A0A8J5XJ59"/>
<feature type="compositionally biased region" description="Gly residues" evidence="1">
    <location>
        <begin position="95"/>
        <end position="110"/>
    </location>
</feature>
<keyword evidence="2" id="KW-0472">Membrane</keyword>
<feature type="region of interest" description="Disordered" evidence="1">
    <location>
        <begin position="349"/>
        <end position="378"/>
    </location>
</feature>
<comment type="caution">
    <text evidence="4">The sequence shown here is derived from an EMBL/GenBank/DDBJ whole genome shotgun (WGS) entry which is preliminary data.</text>
</comment>
<feature type="signal peptide" evidence="3">
    <location>
        <begin position="1"/>
        <end position="23"/>
    </location>
</feature>
<sequence>MYYVVGVAALALAVRAVASGCTADEIALVNGPCAPVDCRQKYGYTRNVFDKTLRLCVAAAECSTNEVYNPHTNTCGGASAPAQPGNYTSPLPPVDGGGGGGDTTSGGGLPGSAAPQLECGAHGHPSAGNDTCVCDAGWRTSDEQDAFARTYCNVRSTDNAQSVGAGSSNGTSSGDGTSTAPRIGQLEGNMGIAAVSITCLAVLIACAAAGYYAARARRVRRARRAREEEVAAVRKHELTSSTHPGSSSLCASMTSNTRGAGPFEHRVPPLNLADQLALYAAVAQAWAPPPEQPRGWAHGALFDGWAAAHEHSRTAPPGRAHGGHAPGEPRAAALQTLDDRAMVALLRARAAQHGPPAASSSQGATAASPAHQPSNGDLLRSAANTFSRLELEQARGSALAKMIESYSENAERAAFLAQLGQIHGGGHWARAPLQRGEDGTDAPSGSALAVRRETRPAMANAGDRDDGFAPFGDSLTA</sequence>
<proteinExistence type="predicted"/>
<feature type="chain" id="PRO_5035310848" evidence="3">
    <location>
        <begin position="24"/>
        <end position="477"/>
    </location>
</feature>
<keyword evidence="3" id="KW-0732">Signal</keyword>
<feature type="region of interest" description="Disordered" evidence="1">
    <location>
        <begin position="310"/>
        <end position="329"/>
    </location>
</feature>
<keyword evidence="2" id="KW-0812">Transmembrane</keyword>
<protein>
    <submittedName>
        <fullName evidence="4">Uncharacterized protein</fullName>
    </submittedName>
</protein>
<feature type="transmembrane region" description="Helical" evidence="2">
    <location>
        <begin position="190"/>
        <end position="214"/>
    </location>
</feature>
<evidence type="ECO:0000313" key="5">
    <source>
        <dbReference type="Proteomes" id="UP000751190"/>
    </source>
</evidence>
<gene>
    <name evidence="4" type="ORF">KFE25_002938</name>
</gene>
<accession>A0A8J5XJ59</accession>
<evidence type="ECO:0000256" key="3">
    <source>
        <dbReference type="SAM" id="SignalP"/>
    </source>
</evidence>
<feature type="compositionally biased region" description="Low complexity" evidence="1">
    <location>
        <begin position="162"/>
        <end position="179"/>
    </location>
</feature>
<dbReference type="OrthoDB" id="5977855at2759"/>
<name>A0A8J5XJ59_DIALT</name>
<reference evidence="4" key="1">
    <citation type="submission" date="2021-05" db="EMBL/GenBank/DDBJ databases">
        <title>The genome of the haptophyte Pavlova lutheri (Diacronema luteri, Pavlovales) - a model for lipid biosynthesis in eukaryotic algae.</title>
        <authorList>
            <person name="Hulatt C.J."/>
            <person name="Posewitz M.C."/>
        </authorList>
    </citation>
    <scope>NUCLEOTIDE SEQUENCE</scope>
    <source>
        <strain evidence="4">NIVA-4/92</strain>
    </source>
</reference>
<keyword evidence="2" id="KW-1133">Transmembrane helix</keyword>
<feature type="compositionally biased region" description="Low complexity" evidence="1">
    <location>
        <begin position="349"/>
        <end position="370"/>
    </location>
</feature>
<feature type="region of interest" description="Disordered" evidence="1">
    <location>
        <begin position="159"/>
        <end position="181"/>
    </location>
</feature>